<organism evidence="6 7">
    <name type="scientific">Xanthocytophaga flava</name>
    <dbReference type="NCBI Taxonomy" id="3048013"/>
    <lineage>
        <taxon>Bacteria</taxon>
        <taxon>Pseudomonadati</taxon>
        <taxon>Bacteroidota</taxon>
        <taxon>Cytophagia</taxon>
        <taxon>Cytophagales</taxon>
        <taxon>Rhodocytophagaceae</taxon>
        <taxon>Xanthocytophaga</taxon>
    </lineage>
</organism>
<evidence type="ECO:0000256" key="1">
    <source>
        <dbReference type="ARBA" id="ARBA00001964"/>
    </source>
</evidence>
<dbReference type="SUPFAM" id="SSF52518">
    <property type="entry name" value="Thiamin diphosphate-binding fold (THDP-binding)"/>
    <property type="match status" value="2"/>
</dbReference>
<dbReference type="Pfam" id="PF00676">
    <property type="entry name" value="E1_dh"/>
    <property type="match status" value="1"/>
</dbReference>
<evidence type="ECO:0000256" key="2">
    <source>
        <dbReference type="ARBA" id="ARBA00003906"/>
    </source>
</evidence>
<comment type="cofactor">
    <cofactor evidence="1">
        <name>thiamine diphosphate</name>
        <dbReference type="ChEBI" id="CHEBI:58937"/>
    </cofactor>
</comment>
<dbReference type="SMART" id="SM00861">
    <property type="entry name" value="Transket_pyr"/>
    <property type="match status" value="1"/>
</dbReference>
<comment type="function">
    <text evidence="2">E1 component of the 2-oxoglutarate dehydrogenase (OGDH) complex which catalyzes the decarboxylation of 2-oxoglutarate, the first step in the conversion of 2-oxoglutarate to succinyl-CoA and CO(2).</text>
</comment>
<keyword evidence="3" id="KW-0560">Oxidoreductase</keyword>
<protein>
    <submittedName>
        <fullName evidence="6">Thiamine pyrophosphate-dependent enzyme</fullName>
    </submittedName>
</protein>
<dbReference type="SUPFAM" id="SSF52922">
    <property type="entry name" value="TK C-terminal domain-like"/>
    <property type="match status" value="1"/>
</dbReference>
<proteinExistence type="predicted"/>
<gene>
    <name evidence="6" type="ORF">QNI16_21115</name>
</gene>
<dbReference type="PANTHER" id="PTHR43257:SF2">
    <property type="entry name" value="PYRUVATE DEHYDROGENASE E1 COMPONENT SUBUNIT BETA"/>
    <property type="match status" value="1"/>
</dbReference>
<dbReference type="EMBL" id="JASJOS010000009">
    <property type="protein sequence ID" value="MDJ1483016.1"/>
    <property type="molecule type" value="Genomic_DNA"/>
</dbReference>
<evidence type="ECO:0000256" key="4">
    <source>
        <dbReference type="ARBA" id="ARBA00023052"/>
    </source>
</evidence>
<dbReference type="Proteomes" id="UP001241110">
    <property type="component" value="Unassembled WGS sequence"/>
</dbReference>
<dbReference type="PANTHER" id="PTHR43257">
    <property type="entry name" value="PYRUVATE DEHYDROGENASE E1 COMPONENT BETA SUBUNIT"/>
    <property type="match status" value="1"/>
</dbReference>
<dbReference type="Gene3D" id="3.40.50.970">
    <property type="match status" value="2"/>
</dbReference>
<dbReference type="InterPro" id="IPR009014">
    <property type="entry name" value="Transketo_C/PFOR_II"/>
</dbReference>
<dbReference type="Pfam" id="PF02780">
    <property type="entry name" value="Transketolase_C"/>
    <property type="match status" value="1"/>
</dbReference>
<dbReference type="InterPro" id="IPR005475">
    <property type="entry name" value="Transketolase-like_Pyr-bd"/>
</dbReference>
<dbReference type="InterPro" id="IPR029061">
    <property type="entry name" value="THDP-binding"/>
</dbReference>
<dbReference type="GO" id="GO:0016624">
    <property type="term" value="F:oxidoreductase activity, acting on the aldehyde or oxo group of donors, disulfide as acceptor"/>
    <property type="evidence" value="ECO:0007669"/>
    <property type="project" value="InterPro"/>
</dbReference>
<dbReference type="InterPro" id="IPR001017">
    <property type="entry name" value="DH_E1"/>
</dbReference>
<dbReference type="InterPro" id="IPR033248">
    <property type="entry name" value="Transketolase_C"/>
</dbReference>
<dbReference type="RefSeq" id="WP_313982497.1">
    <property type="nucleotide sequence ID" value="NZ_JASJOS010000009.1"/>
</dbReference>
<feature type="domain" description="Transketolase-like pyrimidine-binding" evidence="5">
    <location>
        <begin position="353"/>
        <end position="519"/>
    </location>
</feature>
<reference evidence="6" key="1">
    <citation type="submission" date="2023-05" db="EMBL/GenBank/DDBJ databases">
        <authorList>
            <person name="Zhang X."/>
        </authorList>
    </citation>
    <scope>NUCLEOTIDE SEQUENCE</scope>
    <source>
        <strain evidence="6">YF14B1</strain>
    </source>
</reference>
<sequence>MSKYYTTLNADTLKKAYELMCTTQHIQNVYKKNADQIPYQYSSSRGHEAIQIAVAMHLKPHDFLFPYYRDESMLLTMGIQPYELMLQLLARKEDPFSGGKMPYLHPILQREDMPQIPVPGNYTGSHSIPATGLAQGLMYLLSQNLRMDFDRPVVLCSLGDAVITEGEISEAFHIAILKKLPIIYLVQDNDWGGTVKSDEIRAVDAYELAGGFKGMKRVRINGADFVDAYDKVQIAIDYARLERMPVLLHAKCPLLDDHISGVSHTLYRSDENFALHQRDEPIERLRRYLLIEGETEESIDKIGQNIEQTINDSFEYASISQQPDTGNIMLYRFAPTKVIEEEGNRNTDASEKITMRQAAIQALDELLTENPEAIYSGMEIGSPLGGIHREAAGLAQKHGNERVISMPAAESYLIGSIMGLAAAGCKPIVSMPTTKSIFLAMNQLNRLSEAFYLSNGKTIVSSVIRVPIESVGIETLLLQFKGIKIAYPSSAADMKGILKSAFVDPNPVILLEHTSLYDLKEAESPAPASDYVLPLGKSRIAQYSDEESRNEGNSLVVITYGPGVHRTIAASANYPGSVEVLDLRTLSPLDWDAIMSAVKRHGKAMIVTMESQRGSFAEMLAGRITQQCFRFLDAPVFTCGAASLPAIPVNQQLAETAIPTADKIAEVIGQLLSY</sequence>
<dbReference type="Pfam" id="PF02779">
    <property type="entry name" value="Transket_pyr"/>
    <property type="match status" value="1"/>
</dbReference>
<evidence type="ECO:0000256" key="3">
    <source>
        <dbReference type="ARBA" id="ARBA00023002"/>
    </source>
</evidence>
<evidence type="ECO:0000313" key="7">
    <source>
        <dbReference type="Proteomes" id="UP001241110"/>
    </source>
</evidence>
<keyword evidence="4" id="KW-0786">Thiamine pyrophosphate</keyword>
<evidence type="ECO:0000313" key="6">
    <source>
        <dbReference type="EMBL" id="MDJ1483016.1"/>
    </source>
</evidence>
<dbReference type="AlphaFoldDB" id="A0AAE3U827"/>
<evidence type="ECO:0000259" key="5">
    <source>
        <dbReference type="SMART" id="SM00861"/>
    </source>
</evidence>
<accession>A0AAE3U827</accession>
<dbReference type="Gene3D" id="3.40.50.920">
    <property type="match status" value="1"/>
</dbReference>
<comment type="caution">
    <text evidence="6">The sequence shown here is derived from an EMBL/GenBank/DDBJ whole genome shotgun (WGS) entry which is preliminary data.</text>
</comment>
<name>A0AAE3U827_9BACT</name>